<organism evidence="3 4">
    <name type="scientific">Asbolus verrucosus</name>
    <name type="common">Desert ironclad beetle</name>
    <dbReference type="NCBI Taxonomy" id="1661398"/>
    <lineage>
        <taxon>Eukaryota</taxon>
        <taxon>Metazoa</taxon>
        <taxon>Ecdysozoa</taxon>
        <taxon>Arthropoda</taxon>
        <taxon>Hexapoda</taxon>
        <taxon>Insecta</taxon>
        <taxon>Pterygota</taxon>
        <taxon>Neoptera</taxon>
        <taxon>Endopterygota</taxon>
        <taxon>Coleoptera</taxon>
        <taxon>Polyphaga</taxon>
        <taxon>Cucujiformia</taxon>
        <taxon>Tenebrionidae</taxon>
        <taxon>Pimeliinae</taxon>
        <taxon>Asbolus</taxon>
    </lineage>
</organism>
<comment type="caution">
    <text evidence="3">The sequence shown here is derived from an EMBL/GenBank/DDBJ whole genome shotgun (WGS) entry which is preliminary data.</text>
</comment>
<dbReference type="AlphaFoldDB" id="A0A482W2J6"/>
<dbReference type="GO" id="GO:0005576">
    <property type="term" value="C:extracellular region"/>
    <property type="evidence" value="ECO:0007669"/>
    <property type="project" value="InterPro"/>
</dbReference>
<feature type="signal peptide" evidence="2">
    <location>
        <begin position="1"/>
        <end position="19"/>
    </location>
</feature>
<feature type="compositionally biased region" description="Basic and acidic residues" evidence="1">
    <location>
        <begin position="92"/>
        <end position="102"/>
    </location>
</feature>
<dbReference type="EMBL" id="QDEB01036129">
    <property type="protein sequence ID" value="RZC39256.1"/>
    <property type="molecule type" value="Genomic_DNA"/>
</dbReference>
<protein>
    <submittedName>
        <fullName evidence="3">Coleoptericin domain containing protein</fullName>
    </submittedName>
</protein>
<evidence type="ECO:0000313" key="4">
    <source>
        <dbReference type="Proteomes" id="UP000292052"/>
    </source>
</evidence>
<gene>
    <name evidence="3" type="ORF">BDFB_012293</name>
</gene>
<dbReference type="Proteomes" id="UP000292052">
    <property type="component" value="Unassembled WGS sequence"/>
</dbReference>
<dbReference type="OrthoDB" id="6755415at2759"/>
<keyword evidence="4" id="KW-1185">Reference proteome</keyword>
<feature type="chain" id="PRO_5019740565" evidence="2">
    <location>
        <begin position="20"/>
        <end position="127"/>
    </location>
</feature>
<reference evidence="3 4" key="1">
    <citation type="submission" date="2017-03" db="EMBL/GenBank/DDBJ databases">
        <title>Genome of the blue death feigning beetle - Asbolus verrucosus.</title>
        <authorList>
            <person name="Rider S.D."/>
        </authorList>
    </citation>
    <scope>NUCLEOTIDE SEQUENCE [LARGE SCALE GENOMIC DNA]</scope>
    <source>
        <strain evidence="3">Butters</strain>
        <tissue evidence="3">Head and leg muscle</tissue>
    </source>
</reference>
<sequence length="127" mass="14201">MIKLGFYFVLIAFVASASAIPAEYLEEYQYDPDEVHQVYSPVEVVYELQRSRRSLQPGAPNFPAPPQNGGGWSVNPNVERGEDGNTKTSINVEHKGKDHDFHAGWGKVVRGPNKAKPTWNVGGTFRW</sequence>
<keyword evidence="2" id="KW-0732">Signal</keyword>
<name>A0A482W2J6_ASBVE</name>
<evidence type="ECO:0000256" key="2">
    <source>
        <dbReference type="SAM" id="SignalP"/>
    </source>
</evidence>
<evidence type="ECO:0000313" key="3">
    <source>
        <dbReference type="EMBL" id="RZC39256.1"/>
    </source>
</evidence>
<proteinExistence type="predicted"/>
<dbReference type="GO" id="GO:0042742">
    <property type="term" value="P:defense response to bacterium"/>
    <property type="evidence" value="ECO:0007669"/>
    <property type="project" value="InterPro"/>
</dbReference>
<dbReference type="Pfam" id="PF06286">
    <property type="entry name" value="Coleoptericin"/>
    <property type="match status" value="1"/>
</dbReference>
<feature type="region of interest" description="Disordered" evidence="1">
    <location>
        <begin position="55"/>
        <end position="107"/>
    </location>
</feature>
<dbReference type="InterPro" id="IPR009382">
    <property type="entry name" value="Coleoptericin"/>
</dbReference>
<evidence type="ECO:0000256" key="1">
    <source>
        <dbReference type="SAM" id="MobiDB-lite"/>
    </source>
</evidence>
<accession>A0A482W2J6</accession>